<dbReference type="HOGENOM" id="CLU_1209055_0_0_10"/>
<evidence type="ECO:0000313" key="1">
    <source>
        <dbReference type="EMBL" id="EAR15093.1"/>
    </source>
</evidence>
<accession>A4CN51</accession>
<sequence>MGILKKIFGKKAVVVEKTTPKASEYLIDIDPNSDSLSKAFKDFYQNHFINAYGLSRNEVDTYFFDSMSENDKEIAKRLIRQNLRLRQSHLFKAAGILKDKEALPILYDQLNTNTDLSWLLVIGQAIWRINGDDIYSKLLRQLKEHSSDTMREAHFDQIVDLKNKESIEMLFSYLSDKSRLVQSMAISKLNFLSAGKHEQKQRYDKEYFMSKKTDEKFKNDLLVNLRKII</sequence>
<evidence type="ECO:0000313" key="2">
    <source>
        <dbReference type="Proteomes" id="UP000009049"/>
    </source>
</evidence>
<evidence type="ECO:0008006" key="3">
    <source>
        <dbReference type="Google" id="ProtNLM"/>
    </source>
</evidence>
<name>A4CN51_ROBBH</name>
<reference evidence="1 2" key="1">
    <citation type="journal article" date="2009" name="J. Bacteriol.">
        <title>Complete genome sequence of Robiginitalea biformata HTCC2501.</title>
        <authorList>
            <person name="Oh H.M."/>
            <person name="Giovannoni S.J."/>
            <person name="Lee K."/>
            <person name="Ferriera S."/>
            <person name="Johnson J."/>
            <person name="Cho J.C."/>
        </authorList>
    </citation>
    <scope>NUCLEOTIDE SEQUENCE [LARGE SCALE GENOMIC DNA]</scope>
    <source>
        <strain evidence="2">ATCC BAA-864 / HTCC2501 / KCTC 12146</strain>
    </source>
</reference>
<dbReference type="OrthoDB" id="1491004at2"/>
<organism evidence="1 2">
    <name type="scientific">Robiginitalea biformata (strain ATCC BAA-864 / DSM 15991 / KCTC 12146 / HTCC2501)</name>
    <dbReference type="NCBI Taxonomy" id="313596"/>
    <lineage>
        <taxon>Bacteria</taxon>
        <taxon>Pseudomonadati</taxon>
        <taxon>Bacteroidota</taxon>
        <taxon>Flavobacteriia</taxon>
        <taxon>Flavobacteriales</taxon>
        <taxon>Flavobacteriaceae</taxon>
        <taxon>Robiginitalea</taxon>
    </lineage>
</organism>
<dbReference type="Proteomes" id="UP000009049">
    <property type="component" value="Chromosome"/>
</dbReference>
<dbReference type="STRING" id="313596.RB2501_12222"/>
<dbReference type="KEGG" id="rbi:RB2501_12222"/>
<dbReference type="SUPFAM" id="SSF48371">
    <property type="entry name" value="ARM repeat"/>
    <property type="match status" value="1"/>
</dbReference>
<dbReference type="EMBL" id="CP001712">
    <property type="protein sequence ID" value="EAR15093.1"/>
    <property type="molecule type" value="Genomic_DNA"/>
</dbReference>
<dbReference type="RefSeq" id="WP_015754414.1">
    <property type="nucleotide sequence ID" value="NC_013222.1"/>
</dbReference>
<protein>
    <recommendedName>
        <fullName evidence="3">HEAT repeat domain-containing protein</fullName>
    </recommendedName>
</protein>
<keyword evidence="2" id="KW-1185">Reference proteome</keyword>
<gene>
    <name evidence="1" type="ordered locus">RB2501_12222</name>
</gene>
<dbReference type="AlphaFoldDB" id="A4CN51"/>
<dbReference type="InterPro" id="IPR016024">
    <property type="entry name" value="ARM-type_fold"/>
</dbReference>
<proteinExistence type="predicted"/>